<proteinExistence type="predicted"/>
<dbReference type="STRING" id="1793.AWC04_02000"/>
<feature type="compositionally biased region" description="Polar residues" evidence="1">
    <location>
        <begin position="46"/>
        <end position="61"/>
    </location>
</feature>
<reference evidence="3 4" key="1">
    <citation type="submission" date="2016-01" db="EMBL/GenBank/DDBJ databases">
        <title>The new phylogeny of the genus Mycobacterium.</title>
        <authorList>
            <person name="Tarcisio F."/>
            <person name="Conor M."/>
            <person name="Antonella G."/>
            <person name="Elisabetta G."/>
            <person name="Giulia F.S."/>
            <person name="Sara T."/>
            <person name="Anna F."/>
            <person name="Clotilde B."/>
            <person name="Roberto B."/>
            <person name="Veronica D.S."/>
            <person name="Fabio R."/>
            <person name="Monica P."/>
            <person name="Olivier J."/>
            <person name="Enrico T."/>
            <person name="Nicola S."/>
        </authorList>
    </citation>
    <scope>NUCLEOTIDE SEQUENCE [LARGE SCALE GENOMIC DNA]</scope>
    <source>
        <strain evidence="3 4">DSM 44179</strain>
    </source>
</reference>
<keyword evidence="2" id="KW-0732">Signal</keyword>
<dbReference type="AlphaFoldDB" id="A0A1X1RLC5"/>
<feature type="compositionally biased region" description="Low complexity" evidence="1">
    <location>
        <begin position="64"/>
        <end position="74"/>
    </location>
</feature>
<name>A0A1X1RLC5_MYCFA</name>
<feature type="chain" id="PRO_5038981773" evidence="2">
    <location>
        <begin position="30"/>
        <end position="74"/>
    </location>
</feature>
<feature type="signal peptide" evidence="2">
    <location>
        <begin position="1"/>
        <end position="29"/>
    </location>
</feature>
<evidence type="ECO:0000256" key="2">
    <source>
        <dbReference type="SAM" id="SignalP"/>
    </source>
</evidence>
<evidence type="ECO:0000313" key="3">
    <source>
        <dbReference type="EMBL" id="ORV08475.1"/>
    </source>
</evidence>
<organism evidence="3 4">
    <name type="scientific">Mycolicibacterium fallax</name>
    <name type="common">Mycobacterium fallax</name>
    <dbReference type="NCBI Taxonomy" id="1793"/>
    <lineage>
        <taxon>Bacteria</taxon>
        <taxon>Bacillati</taxon>
        <taxon>Actinomycetota</taxon>
        <taxon>Actinomycetes</taxon>
        <taxon>Mycobacteriales</taxon>
        <taxon>Mycobacteriaceae</taxon>
        <taxon>Mycolicibacterium</taxon>
    </lineage>
</organism>
<dbReference type="Proteomes" id="UP000193484">
    <property type="component" value="Unassembled WGS sequence"/>
</dbReference>
<feature type="region of interest" description="Disordered" evidence="1">
    <location>
        <begin position="29"/>
        <end position="74"/>
    </location>
</feature>
<evidence type="ECO:0000313" key="4">
    <source>
        <dbReference type="Proteomes" id="UP000193484"/>
    </source>
</evidence>
<gene>
    <name evidence="3" type="ORF">AWC04_02000</name>
</gene>
<dbReference type="OrthoDB" id="4736782at2"/>
<protein>
    <submittedName>
        <fullName evidence="3">Uncharacterized protein</fullName>
    </submittedName>
</protein>
<keyword evidence="4" id="KW-1185">Reference proteome</keyword>
<sequence>MTMRGKGRSVAMLAVGVMVASILSAPVAAARPTCQDSGNTRRCETRGSTSIKSVPKTTAGSLNAGPPGRRAARR</sequence>
<dbReference type="EMBL" id="LQOJ01000015">
    <property type="protein sequence ID" value="ORV08475.1"/>
    <property type="molecule type" value="Genomic_DNA"/>
</dbReference>
<comment type="caution">
    <text evidence="3">The sequence shown here is derived from an EMBL/GenBank/DDBJ whole genome shotgun (WGS) entry which is preliminary data.</text>
</comment>
<accession>A0A1X1RLC5</accession>
<evidence type="ECO:0000256" key="1">
    <source>
        <dbReference type="SAM" id="MobiDB-lite"/>
    </source>
</evidence>